<protein>
    <submittedName>
        <fullName evidence="5">DegT/DnrJ/EryC1/StrS aminotransferase family protein</fullName>
    </submittedName>
</protein>
<name>A0AAE3LT50_9RHOB</name>
<dbReference type="Gene3D" id="3.40.640.10">
    <property type="entry name" value="Type I PLP-dependent aspartate aminotransferase-like (Major domain)"/>
    <property type="match status" value="1"/>
</dbReference>
<dbReference type="InterPro" id="IPR000653">
    <property type="entry name" value="DegT/StrS_aminotransferase"/>
</dbReference>
<dbReference type="PANTHER" id="PTHR30244:SF34">
    <property type="entry name" value="DTDP-4-AMINO-4,6-DIDEOXYGALACTOSE TRANSAMINASE"/>
    <property type="match status" value="1"/>
</dbReference>
<evidence type="ECO:0000256" key="3">
    <source>
        <dbReference type="PIRSR" id="PIRSR000390-2"/>
    </source>
</evidence>
<dbReference type="Pfam" id="PF01041">
    <property type="entry name" value="DegT_DnrJ_EryC1"/>
    <property type="match status" value="1"/>
</dbReference>
<keyword evidence="5" id="KW-0032">Aminotransferase</keyword>
<keyword evidence="3 4" id="KW-0663">Pyridoxal phosphate</keyword>
<dbReference type="GO" id="GO:0030170">
    <property type="term" value="F:pyridoxal phosphate binding"/>
    <property type="evidence" value="ECO:0007669"/>
    <property type="project" value="TreeGrafter"/>
</dbReference>
<dbReference type="PIRSF" id="PIRSF000390">
    <property type="entry name" value="PLP_StrS"/>
    <property type="match status" value="1"/>
</dbReference>
<evidence type="ECO:0000256" key="4">
    <source>
        <dbReference type="RuleBase" id="RU004508"/>
    </source>
</evidence>
<dbReference type="EMBL" id="JAOYFC010000002">
    <property type="protein sequence ID" value="MCV6824501.1"/>
    <property type="molecule type" value="Genomic_DNA"/>
</dbReference>
<dbReference type="RefSeq" id="WP_263953363.1">
    <property type="nucleotide sequence ID" value="NZ_JAOYFC010000002.1"/>
</dbReference>
<comment type="caution">
    <text evidence="5">The sequence shown here is derived from an EMBL/GenBank/DDBJ whole genome shotgun (WGS) entry which is preliminary data.</text>
</comment>
<dbReference type="AlphaFoldDB" id="A0AAE3LT50"/>
<sequence>MQKWPHFSQDEIDAVTEVLASGKVNAWTGPYVKDFENAFAAHFGVNHAIAAMNGSVTLNLALRTLGIQPGDEVIVTPRSFVASASCLLLFGAIPVFADVDPDSQNITPETVAPLITDKTKGIIPVHLAGWPCDMASFMELANEHNLWVIEDCAQAHGARIGDSHVGSFGDFGSFSFCQDKIMTTGGEGGMLVCQDEELWKSAWSYKDHGKNYDTVFNTNHPPGFRWLHENLGTNYRMPGIAAAIGSAQLKKLDDWVAHRTKISMILADATQNLDVLRTPLPTETMTHAFYRFYAFVRPEALATGWSRDRIIKEVSDKGFPIFSGSCSEIYREKMFRDRGFAPKEPLPVARELGETSLAFLVDPTVTEDAANALAECLTAVCTKATA</sequence>
<keyword evidence="5" id="KW-0808">Transferase</keyword>
<accession>A0AAE3LT50</accession>
<dbReference type="Gene3D" id="3.90.1150.10">
    <property type="entry name" value="Aspartate Aminotransferase, domain 1"/>
    <property type="match status" value="1"/>
</dbReference>
<dbReference type="InterPro" id="IPR015424">
    <property type="entry name" value="PyrdxlP-dep_Trfase"/>
</dbReference>
<dbReference type="Proteomes" id="UP001208041">
    <property type="component" value="Unassembled WGS sequence"/>
</dbReference>
<keyword evidence="6" id="KW-1185">Reference proteome</keyword>
<dbReference type="GO" id="GO:0008483">
    <property type="term" value="F:transaminase activity"/>
    <property type="evidence" value="ECO:0007669"/>
    <property type="project" value="UniProtKB-KW"/>
</dbReference>
<evidence type="ECO:0000313" key="6">
    <source>
        <dbReference type="Proteomes" id="UP001208041"/>
    </source>
</evidence>
<dbReference type="CDD" id="cd00616">
    <property type="entry name" value="AHBA_syn"/>
    <property type="match status" value="1"/>
</dbReference>
<comment type="similarity">
    <text evidence="1 4">Belongs to the DegT/DnrJ/EryC1 family.</text>
</comment>
<reference evidence="5" key="1">
    <citation type="submission" date="2022-10" db="EMBL/GenBank/DDBJ databases">
        <authorList>
            <person name="Yue Y."/>
        </authorList>
    </citation>
    <scope>NUCLEOTIDE SEQUENCE</scope>
    <source>
        <strain evidence="5">Z654</strain>
    </source>
</reference>
<organism evidence="5 6">
    <name type="scientific">Halocynthiibacter halioticoli</name>
    <dbReference type="NCBI Taxonomy" id="2986804"/>
    <lineage>
        <taxon>Bacteria</taxon>
        <taxon>Pseudomonadati</taxon>
        <taxon>Pseudomonadota</taxon>
        <taxon>Alphaproteobacteria</taxon>
        <taxon>Rhodobacterales</taxon>
        <taxon>Paracoccaceae</taxon>
        <taxon>Halocynthiibacter</taxon>
    </lineage>
</organism>
<dbReference type="SUPFAM" id="SSF53383">
    <property type="entry name" value="PLP-dependent transferases"/>
    <property type="match status" value="1"/>
</dbReference>
<dbReference type="PANTHER" id="PTHR30244">
    <property type="entry name" value="TRANSAMINASE"/>
    <property type="match status" value="1"/>
</dbReference>
<proteinExistence type="inferred from homology"/>
<feature type="modified residue" description="N6-(pyridoxal phosphate)lysine" evidence="3">
    <location>
        <position position="180"/>
    </location>
</feature>
<dbReference type="InterPro" id="IPR015421">
    <property type="entry name" value="PyrdxlP-dep_Trfase_major"/>
</dbReference>
<dbReference type="InterPro" id="IPR015422">
    <property type="entry name" value="PyrdxlP-dep_Trfase_small"/>
</dbReference>
<gene>
    <name evidence="5" type="ORF">OH136_08010</name>
</gene>
<feature type="active site" description="Proton acceptor" evidence="2">
    <location>
        <position position="180"/>
    </location>
</feature>
<evidence type="ECO:0000256" key="2">
    <source>
        <dbReference type="PIRSR" id="PIRSR000390-1"/>
    </source>
</evidence>
<dbReference type="GO" id="GO:0000271">
    <property type="term" value="P:polysaccharide biosynthetic process"/>
    <property type="evidence" value="ECO:0007669"/>
    <property type="project" value="TreeGrafter"/>
</dbReference>
<evidence type="ECO:0000313" key="5">
    <source>
        <dbReference type="EMBL" id="MCV6824501.1"/>
    </source>
</evidence>
<evidence type="ECO:0000256" key="1">
    <source>
        <dbReference type="ARBA" id="ARBA00037999"/>
    </source>
</evidence>